<protein>
    <recommendedName>
        <fullName evidence="3">Integral membrane protein</fullName>
    </recommendedName>
</protein>
<gene>
    <name evidence="1" type="ORF">PQ465_05765</name>
</gene>
<dbReference type="Proteomes" id="UP001221558">
    <property type="component" value="Chromosome"/>
</dbReference>
<evidence type="ECO:0008006" key="3">
    <source>
        <dbReference type="Google" id="ProtNLM"/>
    </source>
</evidence>
<accession>A0ABY7WN89</accession>
<proteinExistence type="predicted"/>
<dbReference type="RefSeq" id="WP_274268591.1">
    <property type="nucleotide sequence ID" value="NZ_CP117880.1"/>
</dbReference>
<dbReference type="EMBL" id="CP117880">
    <property type="protein sequence ID" value="WDF69881.1"/>
    <property type="molecule type" value="Genomic_DNA"/>
</dbReference>
<sequence length="295" mass="33323">MISRIVSVIVFSVLTLLVVAQDIGTDRITMGKITDSRLNELSGMVKSFKNPDSFWVHNDSGDSARIFLIDKKAAVQAEFWLEGVSLVDAEDIAWFEEQGKSYVVLADIGDNRGVRKDIQLYIFEEPLYQAGQQRVLIAKEQIKKIVLRYEDKPRDAEALFVDPKDLTAYLVSKRDFQVGVYPIDLKVARAQGHAELKRACKLPMTFITAADIARDGQHIVIKNLGQVFYWKRDADASIIQLLQTKPDTLAYQPEPQGEAICFGEQPTTFYTVSERPLGLDAYLYRYHIAASAQQN</sequence>
<keyword evidence="2" id="KW-1185">Reference proteome</keyword>
<reference evidence="1 2" key="1">
    <citation type="submission" date="2023-02" db="EMBL/GenBank/DDBJ databases">
        <title>Genome sequence of Sphingobacterium sp. KACC 22765.</title>
        <authorList>
            <person name="Kim S."/>
            <person name="Heo J."/>
            <person name="Kwon S.-W."/>
        </authorList>
    </citation>
    <scope>NUCLEOTIDE SEQUENCE [LARGE SCALE GENOMIC DNA]</scope>
    <source>
        <strain evidence="1 2">KACC 22765</strain>
    </source>
</reference>
<organism evidence="1 2">
    <name type="scientific">Sphingobacterium oryzagri</name>
    <dbReference type="NCBI Taxonomy" id="3025669"/>
    <lineage>
        <taxon>Bacteria</taxon>
        <taxon>Pseudomonadati</taxon>
        <taxon>Bacteroidota</taxon>
        <taxon>Sphingobacteriia</taxon>
        <taxon>Sphingobacteriales</taxon>
        <taxon>Sphingobacteriaceae</taxon>
        <taxon>Sphingobacterium</taxon>
    </lineage>
</organism>
<evidence type="ECO:0000313" key="1">
    <source>
        <dbReference type="EMBL" id="WDF69881.1"/>
    </source>
</evidence>
<name>A0ABY7WN89_9SPHI</name>
<evidence type="ECO:0000313" key="2">
    <source>
        <dbReference type="Proteomes" id="UP001221558"/>
    </source>
</evidence>